<evidence type="ECO:0000259" key="4">
    <source>
        <dbReference type="Pfam" id="PF08240"/>
    </source>
</evidence>
<dbReference type="Gene3D" id="3.90.180.10">
    <property type="entry name" value="Medium-chain alcohol dehydrogenases, catalytic domain"/>
    <property type="match status" value="2"/>
</dbReference>
<accession>A0A5J5API1</accession>
<keyword evidence="2" id="KW-0862">Zinc</keyword>
<dbReference type="EMBL" id="CM018043">
    <property type="protein sequence ID" value="KAA8530991.1"/>
    <property type="molecule type" value="Genomic_DNA"/>
</dbReference>
<dbReference type="SUPFAM" id="SSF51735">
    <property type="entry name" value="NAD(P)-binding Rossmann-fold domains"/>
    <property type="match status" value="1"/>
</dbReference>
<dbReference type="Pfam" id="PF08240">
    <property type="entry name" value="ADH_N"/>
    <property type="match status" value="1"/>
</dbReference>
<dbReference type="Gene3D" id="3.40.50.720">
    <property type="entry name" value="NAD(P)-binding Rossmann-like Domain"/>
    <property type="match status" value="1"/>
</dbReference>
<keyword evidence="1" id="KW-0479">Metal-binding</keyword>
<organism evidence="5 6">
    <name type="scientific">Nyssa sinensis</name>
    <dbReference type="NCBI Taxonomy" id="561372"/>
    <lineage>
        <taxon>Eukaryota</taxon>
        <taxon>Viridiplantae</taxon>
        <taxon>Streptophyta</taxon>
        <taxon>Embryophyta</taxon>
        <taxon>Tracheophyta</taxon>
        <taxon>Spermatophyta</taxon>
        <taxon>Magnoliopsida</taxon>
        <taxon>eudicotyledons</taxon>
        <taxon>Gunneridae</taxon>
        <taxon>Pentapetalae</taxon>
        <taxon>asterids</taxon>
        <taxon>Cornales</taxon>
        <taxon>Nyssaceae</taxon>
        <taxon>Nyssa</taxon>
    </lineage>
</organism>
<evidence type="ECO:0000256" key="1">
    <source>
        <dbReference type="ARBA" id="ARBA00022723"/>
    </source>
</evidence>
<dbReference type="PANTHER" id="PTHR42683">
    <property type="entry name" value="ALDEHYDE REDUCTASE"/>
    <property type="match status" value="1"/>
</dbReference>
<evidence type="ECO:0000256" key="2">
    <source>
        <dbReference type="ARBA" id="ARBA00022833"/>
    </source>
</evidence>
<dbReference type="Proteomes" id="UP000325577">
    <property type="component" value="Linkage Group LG2"/>
</dbReference>
<dbReference type="InterPro" id="IPR047109">
    <property type="entry name" value="CAD-like"/>
</dbReference>
<dbReference type="InterPro" id="IPR013154">
    <property type="entry name" value="ADH-like_N"/>
</dbReference>
<dbReference type="InterPro" id="IPR011032">
    <property type="entry name" value="GroES-like_sf"/>
</dbReference>
<feature type="domain" description="Alcohol dehydrogenase-like N-terminal" evidence="4">
    <location>
        <begin position="84"/>
        <end position="168"/>
    </location>
</feature>
<name>A0A5J5API1_9ASTE</name>
<sequence length="289" mass="31301">MWQVVDSSDDVAANVVNDVSGSGPQWTPGDDVAVDVVADVTADEPDDVADSGPRVMTGLMMWQVVDPGDDVSVDVANDVVGSGPKHEIVGVVTKIGENVKKFKVGDRVEVAVIVGSYKTCEACQQDLESYCTKKIFTYGSTYHDGTKTYGGYSDVVVSDQRYMLRFPDNLPSDLGAPLLCAGITVYSAMKYYGMTEPGKHLGMVGLGGLGHVVVKFGKAFGLKNESLLGEVTLEGIKETQEMLDFCAKHNITSDIELIRMDYINTVMDRLAKSDVRYRFVIDVANSLSQ</sequence>
<evidence type="ECO:0000313" key="6">
    <source>
        <dbReference type="Proteomes" id="UP000325577"/>
    </source>
</evidence>
<dbReference type="AlphaFoldDB" id="A0A5J5API1"/>
<keyword evidence="6" id="KW-1185">Reference proteome</keyword>
<evidence type="ECO:0000313" key="5">
    <source>
        <dbReference type="EMBL" id="KAA8530991.1"/>
    </source>
</evidence>
<keyword evidence="3" id="KW-0560">Oxidoreductase</keyword>
<evidence type="ECO:0000256" key="3">
    <source>
        <dbReference type="ARBA" id="ARBA00023002"/>
    </source>
</evidence>
<dbReference type="InterPro" id="IPR036291">
    <property type="entry name" value="NAD(P)-bd_dom_sf"/>
</dbReference>
<dbReference type="GO" id="GO:0046872">
    <property type="term" value="F:metal ion binding"/>
    <property type="evidence" value="ECO:0007669"/>
    <property type="project" value="UniProtKB-KW"/>
</dbReference>
<dbReference type="OrthoDB" id="1879366at2759"/>
<reference evidence="5 6" key="1">
    <citation type="submission" date="2019-09" db="EMBL/GenBank/DDBJ databases">
        <title>A chromosome-level genome assembly of the Chinese tupelo Nyssa sinensis.</title>
        <authorList>
            <person name="Yang X."/>
            <person name="Kang M."/>
            <person name="Yang Y."/>
            <person name="Xiong H."/>
            <person name="Wang M."/>
            <person name="Zhang Z."/>
            <person name="Wang Z."/>
            <person name="Wu H."/>
            <person name="Ma T."/>
            <person name="Liu J."/>
            <person name="Xi Z."/>
        </authorList>
    </citation>
    <scope>NUCLEOTIDE SEQUENCE [LARGE SCALE GENOMIC DNA]</scope>
    <source>
        <strain evidence="5">J267</strain>
        <tissue evidence="5">Leaf</tissue>
    </source>
</reference>
<dbReference type="SUPFAM" id="SSF50129">
    <property type="entry name" value="GroES-like"/>
    <property type="match status" value="1"/>
</dbReference>
<dbReference type="GO" id="GO:0016616">
    <property type="term" value="F:oxidoreductase activity, acting on the CH-OH group of donors, NAD or NADP as acceptor"/>
    <property type="evidence" value="ECO:0007669"/>
    <property type="project" value="InterPro"/>
</dbReference>
<proteinExistence type="predicted"/>
<protein>
    <recommendedName>
        <fullName evidence="4">Alcohol dehydrogenase-like N-terminal domain-containing protein</fullName>
    </recommendedName>
</protein>
<gene>
    <name evidence="5" type="ORF">F0562_005719</name>
</gene>